<dbReference type="PANTHER" id="PTHR12151:SF25">
    <property type="entry name" value="LINALOOL DEHYDRATASE_ISOMERASE DOMAIN-CONTAINING PROTEIN"/>
    <property type="match status" value="1"/>
</dbReference>
<protein>
    <submittedName>
        <fullName evidence="5">SCO family protein</fullName>
    </submittedName>
</protein>
<evidence type="ECO:0000313" key="5">
    <source>
        <dbReference type="EMBL" id="MBF1164390.1"/>
    </source>
</evidence>
<feature type="chain" id="PRO_5036930424" evidence="4">
    <location>
        <begin position="24"/>
        <end position="200"/>
    </location>
</feature>
<dbReference type="CDD" id="cd02968">
    <property type="entry name" value="SCO"/>
    <property type="match status" value="1"/>
</dbReference>
<keyword evidence="2" id="KW-0479">Metal-binding</keyword>
<dbReference type="GO" id="GO:0046872">
    <property type="term" value="F:metal ion binding"/>
    <property type="evidence" value="ECO:0007669"/>
    <property type="project" value="UniProtKB-KW"/>
</dbReference>
<comment type="similarity">
    <text evidence="1">Belongs to the SCO1/2 family.</text>
</comment>
<keyword evidence="3" id="KW-1015">Disulfide bond</keyword>
<feature type="binding site" evidence="2">
    <location>
        <position position="76"/>
    </location>
    <ligand>
        <name>Cu cation</name>
        <dbReference type="ChEBI" id="CHEBI:23378"/>
    </ligand>
</feature>
<dbReference type="Proteomes" id="UP000718593">
    <property type="component" value="Unassembled WGS sequence"/>
</dbReference>
<dbReference type="InterPro" id="IPR003782">
    <property type="entry name" value="SCO1/SenC"/>
</dbReference>
<feature type="disulfide bond" description="Redox-active" evidence="3">
    <location>
        <begin position="72"/>
        <end position="76"/>
    </location>
</feature>
<dbReference type="AlphaFoldDB" id="A0A930BRC1"/>
<dbReference type="SUPFAM" id="SSF52833">
    <property type="entry name" value="Thioredoxin-like"/>
    <property type="match status" value="1"/>
</dbReference>
<dbReference type="InterPro" id="IPR036249">
    <property type="entry name" value="Thioredoxin-like_sf"/>
</dbReference>
<keyword evidence="2" id="KW-0186">Copper</keyword>
<feature type="binding site" evidence="2">
    <location>
        <position position="72"/>
    </location>
    <ligand>
        <name>Cu cation</name>
        <dbReference type="ChEBI" id="CHEBI:23378"/>
    </ligand>
</feature>
<comment type="caution">
    <text evidence="5">The sequence shown here is derived from an EMBL/GenBank/DDBJ whole genome shotgun (WGS) entry which is preliminary data.</text>
</comment>
<evidence type="ECO:0000256" key="3">
    <source>
        <dbReference type="PIRSR" id="PIRSR603782-2"/>
    </source>
</evidence>
<gene>
    <name evidence="5" type="ORF">HXL68_05050</name>
</gene>
<dbReference type="EMBL" id="JABZMI010000064">
    <property type="protein sequence ID" value="MBF1164390.1"/>
    <property type="molecule type" value="Genomic_DNA"/>
</dbReference>
<feature type="signal peptide" evidence="4">
    <location>
        <begin position="1"/>
        <end position="23"/>
    </location>
</feature>
<evidence type="ECO:0000256" key="4">
    <source>
        <dbReference type="SAM" id="SignalP"/>
    </source>
</evidence>
<dbReference type="FunFam" id="3.40.30.10:FF:000013">
    <property type="entry name" value="Blast:Protein SCO1 homolog, mitochondrial"/>
    <property type="match status" value="1"/>
</dbReference>
<evidence type="ECO:0000256" key="1">
    <source>
        <dbReference type="ARBA" id="ARBA00010996"/>
    </source>
</evidence>
<dbReference type="PANTHER" id="PTHR12151">
    <property type="entry name" value="ELECTRON TRANSPORT PROTIN SCO1/SENC FAMILY MEMBER"/>
    <property type="match status" value="1"/>
</dbReference>
<organism evidence="5 6">
    <name type="scientific">Dechloromonas agitata</name>
    <dbReference type="NCBI Taxonomy" id="73030"/>
    <lineage>
        <taxon>Bacteria</taxon>
        <taxon>Pseudomonadati</taxon>
        <taxon>Pseudomonadota</taxon>
        <taxon>Betaproteobacteria</taxon>
        <taxon>Rhodocyclales</taxon>
        <taxon>Azonexaceae</taxon>
        <taxon>Dechloromonas</taxon>
    </lineage>
</organism>
<dbReference type="Gene3D" id="3.40.30.10">
    <property type="entry name" value="Glutaredoxin"/>
    <property type="match status" value="1"/>
</dbReference>
<evidence type="ECO:0000313" key="6">
    <source>
        <dbReference type="Proteomes" id="UP000718593"/>
    </source>
</evidence>
<sequence length="200" mass="22104">MNRLPALLAVPCLALLLAGPAAGQSMHSLELLRGEEVGINPRYLLQDPNGRAVTQEEFRGRFQLIAFGYTYCPDICPTTLVEMAEILKLLGDKAAKLQPIFISVDPERDTGKVLKTYTEFFDPRILGLTGSPALVRRAADNFKIRYAKVREPDTPPDRYAVDHSAGMILLGPDGNFIKKFAFSMPVTEISAQIGDLLNQR</sequence>
<name>A0A930BRC1_9RHOO</name>
<proteinExistence type="inferred from homology"/>
<reference evidence="5" key="1">
    <citation type="submission" date="2020-04" db="EMBL/GenBank/DDBJ databases">
        <title>Deep metagenomics examines the oral microbiome during advanced dental caries in children, revealing novel taxa and co-occurrences with host molecules.</title>
        <authorList>
            <person name="Baker J.L."/>
            <person name="Morton J.T."/>
            <person name="Dinis M."/>
            <person name="Alvarez R."/>
            <person name="Tran N.C."/>
            <person name="Knight R."/>
            <person name="Edlund A."/>
        </authorList>
    </citation>
    <scope>NUCLEOTIDE SEQUENCE</scope>
    <source>
        <strain evidence="5">JCVI_32_bin.24</strain>
    </source>
</reference>
<keyword evidence="4" id="KW-0732">Signal</keyword>
<dbReference type="Pfam" id="PF02630">
    <property type="entry name" value="SCO1-SenC"/>
    <property type="match status" value="1"/>
</dbReference>
<feature type="binding site" evidence="2">
    <location>
        <position position="163"/>
    </location>
    <ligand>
        <name>Cu cation</name>
        <dbReference type="ChEBI" id="CHEBI:23378"/>
    </ligand>
</feature>
<accession>A0A930BRC1</accession>
<evidence type="ECO:0000256" key="2">
    <source>
        <dbReference type="PIRSR" id="PIRSR603782-1"/>
    </source>
</evidence>